<evidence type="ECO:0000256" key="1">
    <source>
        <dbReference type="SAM" id="Phobius"/>
    </source>
</evidence>
<keyword evidence="3" id="KW-1185">Reference proteome</keyword>
<sequence length="71" mass="8049">MTSASPGFDSRPMHNRAYFCLFLPTQRHTAFEGRLDTTRLLHSINISPALNAVMMASLLLFCCGRILEFRC</sequence>
<keyword evidence="1" id="KW-0812">Transmembrane</keyword>
<evidence type="ECO:0000313" key="2">
    <source>
        <dbReference type="EMBL" id="KAF2767772.1"/>
    </source>
</evidence>
<reference evidence="2" key="1">
    <citation type="journal article" date="2020" name="Stud. Mycol.">
        <title>101 Dothideomycetes genomes: a test case for predicting lifestyles and emergence of pathogens.</title>
        <authorList>
            <person name="Haridas S."/>
            <person name="Albert R."/>
            <person name="Binder M."/>
            <person name="Bloem J."/>
            <person name="Labutti K."/>
            <person name="Salamov A."/>
            <person name="Andreopoulos B."/>
            <person name="Baker S."/>
            <person name="Barry K."/>
            <person name="Bills G."/>
            <person name="Bluhm B."/>
            <person name="Cannon C."/>
            <person name="Castanera R."/>
            <person name="Culley D."/>
            <person name="Daum C."/>
            <person name="Ezra D."/>
            <person name="Gonzalez J."/>
            <person name="Henrissat B."/>
            <person name="Kuo A."/>
            <person name="Liang C."/>
            <person name="Lipzen A."/>
            <person name="Lutzoni F."/>
            <person name="Magnuson J."/>
            <person name="Mondo S."/>
            <person name="Nolan M."/>
            <person name="Ohm R."/>
            <person name="Pangilinan J."/>
            <person name="Park H.-J."/>
            <person name="Ramirez L."/>
            <person name="Alfaro M."/>
            <person name="Sun H."/>
            <person name="Tritt A."/>
            <person name="Yoshinaga Y."/>
            <person name="Zwiers L.-H."/>
            <person name="Turgeon B."/>
            <person name="Goodwin S."/>
            <person name="Spatafora J."/>
            <person name="Crous P."/>
            <person name="Grigoriev I."/>
        </authorList>
    </citation>
    <scope>NUCLEOTIDE SEQUENCE</scope>
    <source>
        <strain evidence="2">CBS 116005</strain>
    </source>
</reference>
<dbReference type="Proteomes" id="UP000799436">
    <property type="component" value="Unassembled WGS sequence"/>
</dbReference>
<keyword evidence="1" id="KW-0472">Membrane</keyword>
<evidence type="ECO:0000313" key="3">
    <source>
        <dbReference type="Proteomes" id="UP000799436"/>
    </source>
</evidence>
<keyword evidence="1" id="KW-1133">Transmembrane helix</keyword>
<protein>
    <submittedName>
        <fullName evidence="2">Uncharacterized protein</fullName>
    </submittedName>
</protein>
<gene>
    <name evidence="2" type="ORF">EJ03DRAFT_143113</name>
</gene>
<organism evidence="2 3">
    <name type="scientific">Teratosphaeria nubilosa</name>
    <dbReference type="NCBI Taxonomy" id="161662"/>
    <lineage>
        <taxon>Eukaryota</taxon>
        <taxon>Fungi</taxon>
        <taxon>Dikarya</taxon>
        <taxon>Ascomycota</taxon>
        <taxon>Pezizomycotina</taxon>
        <taxon>Dothideomycetes</taxon>
        <taxon>Dothideomycetidae</taxon>
        <taxon>Mycosphaerellales</taxon>
        <taxon>Teratosphaeriaceae</taxon>
        <taxon>Teratosphaeria</taxon>
    </lineage>
</organism>
<proteinExistence type="predicted"/>
<feature type="transmembrane region" description="Helical" evidence="1">
    <location>
        <begin position="49"/>
        <end position="67"/>
    </location>
</feature>
<dbReference type="EMBL" id="ML995852">
    <property type="protein sequence ID" value="KAF2767772.1"/>
    <property type="molecule type" value="Genomic_DNA"/>
</dbReference>
<name>A0A6G1L5B5_9PEZI</name>
<accession>A0A6G1L5B5</accession>
<dbReference type="AlphaFoldDB" id="A0A6G1L5B5"/>